<accession>A0ABQ4YID1</accession>
<name>A0ABQ4YID1_9ASTR</name>
<comment type="caution">
    <text evidence="3">The sequence shown here is derived from an EMBL/GenBank/DDBJ whole genome shotgun (WGS) entry which is preliminary data.</text>
</comment>
<proteinExistence type="predicted"/>
<evidence type="ECO:0000256" key="2">
    <source>
        <dbReference type="SAM" id="MobiDB-lite"/>
    </source>
</evidence>
<reference evidence="3" key="2">
    <citation type="submission" date="2022-01" db="EMBL/GenBank/DDBJ databases">
        <authorList>
            <person name="Yamashiro T."/>
            <person name="Shiraishi A."/>
            <person name="Satake H."/>
            <person name="Nakayama K."/>
        </authorList>
    </citation>
    <scope>NUCLEOTIDE SEQUENCE</scope>
</reference>
<reference evidence="3" key="1">
    <citation type="journal article" date="2022" name="Int. J. Mol. Sci.">
        <title>Draft Genome of Tanacetum Coccineum: Genomic Comparison of Closely Related Tanacetum-Family Plants.</title>
        <authorList>
            <person name="Yamashiro T."/>
            <person name="Shiraishi A."/>
            <person name="Nakayama K."/>
            <person name="Satake H."/>
        </authorList>
    </citation>
    <scope>NUCLEOTIDE SEQUENCE</scope>
</reference>
<dbReference type="EMBL" id="BQNB010010427">
    <property type="protein sequence ID" value="GJS77156.1"/>
    <property type="molecule type" value="Genomic_DNA"/>
</dbReference>
<keyword evidence="1" id="KW-0175">Coiled coil</keyword>
<feature type="compositionally biased region" description="Basic and acidic residues" evidence="2">
    <location>
        <begin position="124"/>
        <end position="137"/>
    </location>
</feature>
<feature type="region of interest" description="Disordered" evidence="2">
    <location>
        <begin position="124"/>
        <end position="150"/>
    </location>
</feature>
<gene>
    <name evidence="3" type="ORF">Tco_0727037</name>
</gene>
<dbReference type="Proteomes" id="UP001151760">
    <property type="component" value="Unassembled WGS sequence"/>
</dbReference>
<feature type="coiled-coil region" evidence="1">
    <location>
        <begin position="288"/>
        <end position="322"/>
    </location>
</feature>
<evidence type="ECO:0000313" key="4">
    <source>
        <dbReference type="Proteomes" id="UP001151760"/>
    </source>
</evidence>
<evidence type="ECO:0000256" key="1">
    <source>
        <dbReference type="SAM" id="Coils"/>
    </source>
</evidence>
<protein>
    <submittedName>
        <fullName evidence="3">Uncharacterized protein</fullName>
    </submittedName>
</protein>
<organism evidence="3 4">
    <name type="scientific">Tanacetum coccineum</name>
    <dbReference type="NCBI Taxonomy" id="301880"/>
    <lineage>
        <taxon>Eukaryota</taxon>
        <taxon>Viridiplantae</taxon>
        <taxon>Streptophyta</taxon>
        <taxon>Embryophyta</taxon>
        <taxon>Tracheophyta</taxon>
        <taxon>Spermatophyta</taxon>
        <taxon>Magnoliopsida</taxon>
        <taxon>eudicotyledons</taxon>
        <taxon>Gunneridae</taxon>
        <taxon>Pentapetalae</taxon>
        <taxon>asterids</taxon>
        <taxon>campanulids</taxon>
        <taxon>Asterales</taxon>
        <taxon>Asteraceae</taxon>
        <taxon>Asteroideae</taxon>
        <taxon>Anthemideae</taxon>
        <taxon>Anthemidinae</taxon>
        <taxon>Tanacetum</taxon>
    </lineage>
</organism>
<keyword evidence="4" id="KW-1185">Reference proteome</keyword>
<evidence type="ECO:0000313" key="3">
    <source>
        <dbReference type="EMBL" id="GJS77156.1"/>
    </source>
</evidence>
<sequence>MRNMMLVGSIPLRKMMMLWRRLLLKTPRELLLRNPRRSGKEKWPGMLVAPLILQRTPIPDVGPVDSVYGLNLRTRPPHVRYVVSSDSSYHSDSYSEATSFARSLVADAPVVTVSVTTTADAGSKVEDTPKDFEDIRDSTSAGGVNADAAMTNDSMLDDPYTCRDLTDHLAPPALFAQLRAMDYDQLYSKFNVGAARQTTLLFEKDAEIAHLKSLLSLKESKAAEAISLLSQLSVVEAADAAKSTKLRDLMEKNFALEGERNILSEKVATLESVTTSKEDELASLSSQVAKLTADLSGLQLSRDELNSKVASLESERDCLASQKSLLESAFELFKEQFEKMQDEQVGVLSERVAAIYSYLMEMVLHIDAKFYPHYLTTIAGRRWILSRGLKLVLVKFLSSLEYLSAMGKAIGRSIDKGMLDGLAVGIEHERAERSIEDVAAFNPSAEGDYVAAINSLQGVSFSLLAQLEAHKDSSMAEVMDLLLLEGHVAETSEAN</sequence>